<name>A0ACB7WTR1_DIOAL</name>
<gene>
    <name evidence="1" type="ORF">IHE45_01G035300</name>
</gene>
<evidence type="ECO:0000313" key="2">
    <source>
        <dbReference type="Proteomes" id="UP000827976"/>
    </source>
</evidence>
<organism evidence="1 2">
    <name type="scientific">Dioscorea alata</name>
    <name type="common">Purple yam</name>
    <dbReference type="NCBI Taxonomy" id="55571"/>
    <lineage>
        <taxon>Eukaryota</taxon>
        <taxon>Viridiplantae</taxon>
        <taxon>Streptophyta</taxon>
        <taxon>Embryophyta</taxon>
        <taxon>Tracheophyta</taxon>
        <taxon>Spermatophyta</taxon>
        <taxon>Magnoliopsida</taxon>
        <taxon>Liliopsida</taxon>
        <taxon>Dioscoreales</taxon>
        <taxon>Dioscoreaceae</taxon>
        <taxon>Dioscorea</taxon>
    </lineage>
</organism>
<accession>A0ACB7WTR1</accession>
<reference evidence="2" key="1">
    <citation type="journal article" date="2022" name="Nat. Commun.">
        <title>Chromosome evolution and the genetic basis of agronomically important traits in greater yam.</title>
        <authorList>
            <person name="Bredeson J.V."/>
            <person name="Lyons J.B."/>
            <person name="Oniyinde I.O."/>
            <person name="Okereke N.R."/>
            <person name="Kolade O."/>
            <person name="Nnabue I."/>
            <person name="Nwadili C.O."/>
            <person name="Hribova E."/>
            <person name="Parker M."/>
            <person name="Nwogha J."/>
            <person name="Shu S."/>
            <person name="Carlson J."/>
            <person name="Kariba R."/>
            <person name="Muthemba S."/>
            <person name="Knop K."/>
            <person name="Barton G.J."/>
            <person name="Sherwood A.V."/>
            <person name="Lopez-Montes A."/>
            <person name="Asiedu R."/>
            <person name="Jamnadass R."/>
            <person name="Muchugi A."/>
            <person name="Goodstein D."/>
            <person name="Egesi C.N."/>
            <person name="Featherston J."/>
            <person name="Asfaw A."/>
            <person name="Simpson G.G."/>
            <person name="Dolezel J."/>
            <person name="Hendre P.S."/>
            <person name="Van Deynze A."/>
            <person name="Kumar P.L."/>
            <person name="Obidiegwu J.E."/>
            <person name="Bhattacharjee R."/>
            <person name="Rokhsar D.S."/>
        </authorList>
    </citation>
    <scope>NUCLEOTIDE SEQUENCE [LARGE SCALE GENOMIC DNA]</scope>
    <source>
        <strain evidence="2">cv. TDa95/00328</strain>
    </source>
</reference>
<comment type="caution">
    <text evidence="1">The sequence shown here is derived from an EMBL/GenBank/DDBJ whole genome shotgun (WGS) entry which is preliminary data.</text>
</comment>
<proteinExistence type="predicted"/>
<dbReference type="Proteomes" id="UP000827976">
    <property type="component" value="Chromosome 1"/>
</dbReference>
<evidence type="ECO:0000313" key="1">
    <source>
        <dbReference type="EMBL" id="KAH7691982.1"/>
    </source>
</evidence>
<sequence>MLLGGMYVIGAYVWASEASFKASSQLIFSQTIKGIAQAVSKVESESDEMLLIHISYSPRRWACLKCTHASDNMRPCDFKTSKLINSLQTFRCMYNFEMRIPVSQIEALRSDVKTVLHKRIAFLAKELRAAKALIDGHLWTGNQLSTSEGPHIVDMLVPFNDGACIEASSSEDIAGLILLSGSICASAYLGPKEPISQAISDLQGDIINSLRSRLDIISDEADGDIDLTTTSGREEASAEILTKKLFQRLALHELRNLYSLSFPKRVLVPWLGSACICDYLQPSETLEDLKERCKEMFSIETSQDTFLIKLEKEAISVTEKSFWDAIRGDAASIVHESSRKGHLSMNEDTGIKSSFISFSVAAVILLLALLIGLAIKVL</sequence>
<dbReference type="EMBL" id="CM037011">
    <property type="protein sequence ID" value="KAH7691982.1"/>
    <property type="molecule type" value="Genomic_DNA"/>
</dbReference>
<protein>
    <submittedName>
        <fullName evidence="1">ODR-4-like protein</fullName>
    </submittedName>
</protein>
<keyword evidence="2" id="KW-1185">Reference proteome</keyword>